<feature type="region of interest" description="Disordered" evidence="1">
    <location>
        <begin position="1"/>
        <end position="22"/>
    </location>
</feature>
<evidence type="ECO:0000256" key="1">
    <source>
        <dbReference type="SAM" id="MobiDB-lite"/>
    </source>
</evidence>
<organism evidence="2 3">
    <name type="scientific">Eiseniibacteriota bacterium</name>
    <dbReference type="NCBI Taxonomy" id="2212470"/>
    <lineage>
        <taxon>Bacteria</taxon>
        <taxon>Candidatus Eiseniibacteriota</taxon>
    </lineage>
</organism>
<dbReference type="EMBL" id="VGIY01000359">
    <property type="protein sequence ID" value="MBM3318441.1"/>
    <property type="molecule type" value="Genomic_DNA"/>
</dbReference>
<reference evidence="2" key="1">
    <citation type="submission" date="2019-03" db="EMBL/GenBank/DDBJ databases">
        <title>Lake Tanganyika Metagenome-Assembled Genomes (MAGs).</title>
        <authorList>
            <person name="Tran P."/>
        </authorList>
    </citation>
    <scope>NUCLEOTIDE SEQUENCE</scope>
    <source>
        <strain evidence="2">M_DeepCast_400m_m2_100</strain>
    </source>
</reference>
<evidence type="ECO:0000313" key="3">
    <source>
        <dbReference type="Proteomes" id="UP000748308"/>
    </source>
</evidence>
<accession>A0A937XA18</accession>
<dbReference type="AlphaFoldDB" id="A0A937XA18"/>
<feature type="non-terminal residue" evidence="2">
    <location>
        <position position="87"/>
    </location>
</feature>
<comment type="caution">
    <text evidence="2">The sequence shown here is derived from an EMBL/GenBank/DDBJ whole genome shotgun (WGS) entry which is preliminary data.</text>
</comment>
<dbReference type="Proteomes" id="UP000748308">
    <property type="component" value="Unassembled WGS sequence"/>
</dbReference>
<sequence>MRSDEDLPGPLPGSPGGDPLADLLESLHLDAAAGGIAGPDLRLLLEQAQARATAQALEELQPLTQALAGDLDLDRVVRTILDHAIRL</sequence>
<name>A0A937XA18_UNCEI</name>
<proteinExistence type="predicted"/>
<evidence type="ECO:0000313" key="2">
    <source>
        <dbReference type="EMBL" id="MBM3318441.1"/>
    </source>
</evidence>
<protein>
    <submittedName>
        <fullName evidence="2">Uncharacterized protein</fullName>
    </submittedName>
</protein>
<gene>
    <name evidence="2" type="ORF">FJY75_11375</name>
</gene>